<evidence type="ECO:0000313" key="2">
    <source>
        <dbReference type="Proteomes" id="UP000076852"/>
    </source>
</evidence>
<dbReference type="AlphaFoldDB" id="A0A160FQR5"/>
<dbReference type="Proteomes" id="UP000076852">
    <property type="component" value="Chromosome 2"/>
</dbReference>
<protein>
    <submittedName>
        <fullName evidence="1">Uncharacterized protein</fullName>
    </submittedName>
</protein>
<keyword evidence="2" id="KW-1185">Reference proteome</keyword>
<dbReference type="KEGG" id="buz:AYM40_23145"/>
<name>A0A160FQR5_9BURK</name>
<sequence>MSSSGGVDVDQVGNDPWQQFVNDWILSDTSDDVAQVAFEVEAVPLGCLCGALTTRCGSRGDSLRAQLRLR</sequence>
<organism evidence="1 2">
    <name type="scientific">Paraburkholderia phytofirmans OLGA172</name>
    <dbReference type="NCBI Taxonomy" id="1417228"/>
    <lineage>
        <taxon>Bacteria</taxon>
        <taxon>Pseudomonadati</taxon>
        <taxon>Pseudomonadota</taxon>
        <taxon>Betaproteobacteria</taxon>
        <taxon>Burkholderiales</taxon>
        <taxon>Burkholderiaceae</taxon>
        <taxon>Paraburkholderia</taxon>
    </lineage>
</organism>
<gene>
    <name evidence="1" type="ORF">AYM40_23145</name>
</gene>
<evidence type="ECO:0000313" key="1">
    <source>
        <dbReference type="EMBL" id="ANB75290.1"/>
    </source>
</evidence>
<proteinExistence type="predicted"/>
<accession>A0A160FQR5</accession>
<dbReference type="EMBL" id="CP014579">
    <property type="protein sequence ID" value="ANB75290.1"/>
    <property type="molecule type" value="Genomic_DNA"/>
</dbReference>
<reference evidence="1 2" key="1">
    <citation type="journal article" date="2016" name="Gene">
        <title>PacBio SMRT assembly of a complex multi-replicon genome reveals chlorocatechol degradative operon in a region of genome plasticity.</title>
        <authorList>
            <person name="Ricker N."/>
            <person name="Shen S.Y."/>
            <person name="Goordial J."/>
            <person name="Jin S."/>
            <person name="Fulthorpe R.R."/>
        </authorList>
    </citation>
    <scope>NUCLEOTIDE SEQUENCE [LARGE SCALE GENOMIC DNA]</scope>
    <source>
        <strain evidence="1 2">OLGA172</strain>
    </source>
</reference>